<reference evidence="1 2" key="1">
    <citation type="submission" date="2017-01" db="EMBL/GenBank/DDBJ databases">
        <authorList>
            <person name="Mah S.A."/>
            <person name="Swanson W.J."/>
            <person name="Moy G.W."/>
            <person name="Vacquier V.D."/>
        </authorList>
    </citation>
    <scope>NUCLEOTIDE SEQUENCE [LARGE SCALE GENOMIC DNA]</scope>
    <source>
        <strain evidence="1 2">RU36E</strain>
    </source>
</reference>
<sequence>MTPRELCNGPLAEALLLLPAKMTSPEAELMLLAIGLQESELKYRRQHGNGPARSLWQGEQSGGMVAGLLAFHDQDVQDLARGLCVVRGVSAQPRVVWEAIEHDDVLAAGLARLLLFTDPARLPGLGDEEGAWKLYLRTWRPGAFTRGTATKRAELRQKWAKYHAQAMEVVTCR</sequence>
<name>A0A1N6S796_AQUAC</name>
<dbReference type="EMBL" id="FTMP01000003">
    <property type="protein sequence ID" value="SIQ36910.1"/>
    <property type="molecule type" value="Genomic_DNA"/>
</dbReference>
<evidence type="ECO:0000313" key="2">
    <source>
        <dbReference type="Proteomes" id="UP000185841"/>
    </source>
</evidence>
<evidence type="ECO:0000313" key="1">
    <source>
        <dbReference type="EMBL" id="SIQ36910.1"/>
    </source>
</evidence>
<organism evidence="1 2">
    <name type="scientific">Aquipseudomonas alcaligenes</name>
    <name type="common">Pseudomonas alcaligenes</name>
    <dbReference type="NCBI Taxonomy" id="43263"/>
    <lineage>
        <taxon>Bacteria</taxon>
        <taxon>Pseudomonadati</taxon>
        <taxon>Pseudomonadota</taxon>
        <taxon>Gammaproteobacteria</taxon>
        <taxon>Pseudomonadales</taxon>
        <taxon>Pseudomonadaceae</taxon>
        <taxon>Aquipseudomonas</taxon>
    </lineage>
</organism>
<dbReference type="Proteomes" id="UP000185841">
    <property type="component" value="Unassembled WGS sequence"/>
</dbReference>
<proteinExistence type="predicted"/>
<dbReference type="AlphaFoldDB" id="A0A1N6S796"/>
<protein>
    <submittedName>
        <fullName evidence="1">Uncharacterized protein</fullName>
    </submittedName>
</protein>
<accession>A0A1N6S796</accession>
<dbReference type="RefSeq" id="WP_076426347.1">
    <property type="nucleotide sequence ID" value="NZ_FTMP01000003.1"/>
</dbReference>
<gene>
    <name evidence="1" type="ORF">SAMN05878282_103401</name>
</gene>